<protein>
    <submittedName>
        <fullName evidence="1">Uncharacterized protein</fullName>
    </submittedName>
</protein>
<gene>
    <name evidence="1" type="ORF">G3I71_04715</name>
</gene>
<dbReference type="AlphaFoldDB" id="A0A6B3BMK8"/>
<organism evidence="1">
    <name type="scientific">Streptomyces sp. SID12501</name>
    <dbReference type="NCBI Taxonomy" id="2706042"/>
    <lineage>
        <taxon>Bacteria</taxon>
        <taxon>Bacillati</taxon>
        <taxon>Actinomycetota</taxon>
        <taxon>Actinomycetes</taxon>
        <taxon>Kitasatosporales</taxon>
        <taxon>Streptomycetaceae</taxon>
        <taxon>Streptomyces</taxon>
    </lineage>
</organism>
<name>A0A6B3BMK8_9ACTN</name>
<dbReference type="EMBL" id="JAAGLU010000003">
    <property type="protein sequence ID" value="NEC85176.1"/>
    <property type="molecule type" value="Genomic_DNA"/>
</dbReference>
<reference evidence="1" key="1">
    <citation type="submission" date="2020-01" db="EMBL/GenBank/DDBJ databases">
        <title>Insect and environment-associated Actinomycetes.</title>
        <authorList>
            <person name="Currrie C."/>
            <person name="Chevrette M."/>
            <person name="Carlson C."/>
            <person name="Stubbendieck R."/>
            <person name="Wendt-Pienkowski E."/>
        </authorList>
    </citation>
    <scope>NUCLEOTIDE SEQUENCE</scope>
    <source>
        <strain evidence="1">SID12501</strain>
    </source>
</reference>
<dbReference type="RefSeq" id="WP_164312621.1">
    <property type="nucleotide sequence ID" value="NZ_JAAGLU010000003.1"/>
</dbReference>
<evidence type="ECO:0000313" key="1">
    <source>
        <dbReference type="EMBL" id="NEC85176.1"/>
    </source>
</evidence>
<sequence length="131" mass="14627">MNRLNDEHLRTLTLRFASLLAADIQDQLAWVGERELETESVGEDLEFFCSISEGLAERGVFEPGELPDLQAIGRRLGEIDATGRVGFWANALATDPAWDEIRRLARQFLLTTLGDWRQPLPCPGPSHTSGH</sequence>
<proteinExistence type="predicted"/>
<comment type="caution">
    <text evidence="1">The sequence shown here is derived from an EMBL/GenBank/DDBJ whole genome shotgun (WGS) entry which is preliminary data.</text>
</comment>
<accession>A0A6B3BMK8</accession>